<evidence type="ECO:0000256" key="7">
    <source>
        <dbReference type="ARBA" id="ARBA00059688"/>
    </source>
</evidence>
<dbReference type="HOGENOM" id="CLU_037945_8_2_9"/>
<name>A0A0D4CM35_LIMMU</name>
<dbReference type="KEGG" id="lmu:LBLM1_08250"/>
<comment type="similarity">
    <text evidence="2">Belongs to the MscS (TC 1.A.23) family.</text>
</comment>
<keyword evidence="6 8" id="KW-0472">Membrane</keyword>
<proteinExistence type="inferred from homology"/>
<sequence length="280" mass="30424">MNKQIQQLTESFANVDLDQIAQNIVNRLFSILLTIVIFFVILWAGKLIINYAFSHTKRFNMLGAHRMATFHTLTLNIYRYTCFFFLLYALLSLIGVPVGTLVASAGIFSIALGLGAQGFVSDMVNGFFILLEKQLDVGDVVVIGTVKGTVSGIGLRTTRVTSADGTLNYIPNRNITTVSNLSRSTWHASVDIPIGPNAPLDEIKKVIADVNQKLITQGKFGKHPAPKIVGPVTIPATASAKASLVYRVALTTTYDAEYQLTSDCLAAYLTALNNAHVSLD</sequence>
<dbReference type="AlphaFoldDB" id="A0A0D4CM35"/>
<evidence type="ECO:0000256" key="5">
    <source>
        <dbReference type="ARBA" id="ARBA00022989"/>
    </source>
</evidence>
<keyword evidence="3" id="KW-1003">Cell membrane</keyword>
<evidence type="ECO:0000313" key="12">
    <source>
        <dbReference type="Proteomes" id="UP000003645"/>
    </source>
</evidence>
<dbReference type="SUPFAM" id="SSF50182">
    <property type="entry name" value="Sm-like ribonucleoproteins"/>
    <property type="match status" value="1"/>
</dbReference>
<evidence type="ECO:0000313" key="11">
    <source>
        <dbReference type="EMBL" id="AJT50951.1"/>
    </source>
</evidence>
<dbReference type="Gene3D" id="1.10.287.1260">
    <property type="match status" value="1"/>
</dbReference>
<organism evidence="11 12">
    <name type="scientific">Limosilactobacillus mucosae LM1</name>
    <dbReference type="NCBI Taxonomy" id="1130798"/>
    <lineage>
        <taxon>Bacteria</taxon>
        <taxon>Bacillati</taxon>
        <taxon>Bacillota</taxon>
        <taxon>Bacilli</taxon>
        <taxon>Lactobacillales</taxon>
        <taxon>Lactobacillaceae</taxon>
        <taxon>Limosilactobacillus</taxon>
    </lineage>
</organism>
<protein>
    <submittedName>
        <fullName evidence="11">Mechanosensitive ion channel protein</fullName>
    </submittedName>
</protein>
<dbReference type="GO" id="GO:0008381">
    <property type="term" value="F:mechanosensitive monoatomic ion channel activity"/>
    <property type="evidence" value="ECO:0007669"/>
    <property type="project" value="InterPro"/>
</dbReference>
<dbReference type="GO" id="GO:0005886">
    <property type="term" value="C:plasma membrane"/>
    <property type="evidence" value="ECO:0007669"/>
    <property type="project" value="UniProtKB-SubCell"/>
</dbReference>
<evidence type="ECO:0000256" key="4">
    <source>
        <dbReference type="ARBA" id="ARBA00022692"/>
    </source>
</evidence>
<dbReference type="PANTHER" id="PTHR30460">
    <property type="entry name" value="MODERATE CONDUCTANCE MECHANOSENSITIVE CHANNEL YBIO"/>
    <property type="match status" value="1"/>
</dbReference>
<comment type="subcellular location">
    <subcellularLocation>
        <location evidence="1">Cell membrane</location>
        <topology evidence="1">Multi-pass membrane protein</topology>
    </subcellularLocation>
</comment>
<dbReference type="InterPro" id="IPR045276">
    <property type="entry name" value="YbiO_bact"/>
</dbReference>
<accession>A0A0D4CM35</accession>
<dbReference type="InterPro" id="IPR023408">
    <property type="entry name" value="MscS_beta-dom_sf"/>
</dbReference>
<feature type="transmembrane region" description="Helical" evidence="8">
    <location>
        <begin position="101"/>
        <end position="120"/>
    </location>
</feature>
<dbReference type="EMBL" id="CP011013">
    <property type="protein sequence ID" value="AJT50951.1"/>
    <property type="molecule type" value="Genomic_DNA"/>
</dbReference>
<keyword evidence="12" id="KW-1185">Reference proteome</keyword>
<dbReference type="InterPro" id="IPR011014">
    <property type="entry name" value="MscS_channel_TM-2"/>
</dbReference>
<dbReference type="Gene3D" id="2.30.30.60">
    <property type="match status" value="1"/>
</dbReference>
<dbReference type="InterPro" id="IPR010920">
    <property type="entry name" value="LSM_dom_sf"/>
</dbReference>
<dbReference type="Pfam" id="PF00924">
    <property type="entry name" value="MS_channel_2nd"/>
    <property type="match status" value="1"/>
</dbReference>
<evidence type="ECO:0000259" key="10">
    <source>
        <dbReference type="Pfam" id="PF21088"/>
    </source>
</evidence>
<dbReference type="SUPFAM" id="SSF82861">
    <property type="entry name" value="Mechanosensitive channel protein MscS (YggB), transmembrane region"/>
    <property type="match status" value="1"/>
</dbReference>
<evidence type="ECO:0000256" key="1">
    <source>
        <dbReference type="ARBA" id="ARBA00004651"/>
    </source>
</evidence>
<comment type="function">
    <text evidence="7">May play a role in resistance to osmotic downshock.</text>
</comment>
<dbReference type="InterPro" id="IPR006685">
    <property type="entry name" value="MscS_channel_2nd"/>
</dbReference>
<gene>
    <name evidence="11" type="ORF">LBLM1_08250</name>
</gene>
<keyword evidence="5 8" id="KW-1133">Transmembrane helix</keyword>
<keyword evidence="4 8" id="KW-0812">Transmembrane</keyword>
<dbReference type="InterPro" id="IPR049142">
    <property type="entry name" value="MS_channel_1st"/>
</dbReference>
<reference evidence="11 12" key="1">
    <citation type="journal article" date="2012" name="J. Bacteriol.">
        <title>Genome sequence of Lactobacillus mucosae LM1, isolated from piglet feces.</title>
        <authorList>
            <person name="Lee J.H."/>
            <person name="Valeriano V.D."/>
            <person name="Shin Y.R."/>
            <person name="Chae J.P."/>
            <person name="Kim G.B."/>
            <person name="Ham J.S."/>
            <person name="Chun J."/>
            <person name="Kang D.K."/>
        </authorList>
    </citation>
    <scope>NUCLEOTIDE SEQUENCE [LARGE SCALE GENOMIC DNA]</scope>
    <source>
        <strain evidence="11 12">LM1</strain>
    </source>
</reference>
<feature type="transmembrane region" description="Helical" evidence="8">
    <location>
        <begin position="73"/>
        <end position="95"/>
    </location>
</feature>
<dbReference type="PANTHER" id="PTHR30460:SF0">
    <property type="entry name" value="MODERATE CONDUCTANCE MECHANOSENSITIVE CHANNEL YBIO"/>
    <property type="match status" value="1"/>
</dbReference>
<feature type="domain" description="Mechanosensitive ion channel transmembrane helices 2/3" evidence="10">
    <location>
        <begin position="76"/>
        <end position="117"/>
    </location>
</feature>
<feature type="domain" description="Mechanosensitive ion channel MscS" evidence="9">
    <location>
        <begin position="120"/>
        <end position="183"/>
    </location>
</feature>
<evidence type="ECO:0000256" key="3">
    <source>
        <dbReference type="ARBA" id="ARBA00022475"/>
    </source>
</evidence>
<dbReference type="Proteomes" id="UP000003645">
    <property type="component" value="Chromosome"/>
</dbReference>
<dbReference type="FunFam" id="2.30.30.60:FF:000001">
    <property type="entry name" value="MscS Mechanosensitive ion channel"/>
    <property type="match status" value="1"/>
</dbReference>
<dbReference type="RefSeq" id="WP_006500217.1">
    <property type="nucleotide sequence ID" value="NZ_CP011013.1"/>
</dbReference>
<evidence type="ECO:0000256" key="8">
    <source>
        <dbReference type="SAM" id="Phobius"/>
    </source>
</evidence>
<evidence type="ECO:0000259" key="9">
    <source>
        <dbReference type="Pfam" id="PF00924"/>
    </source>
</evidence>
<evidence type="ECO:0000256" key="2">
    <source>
        <dbReference type="ARBA" id="ARBA00008017"/>
    </source>
</evidence>
<feature type="transmembrane region" description="Helical" evidence="8">
    <location>
        <begin position="28"/>
        <end position="53"/>
    </location>
</feature>
<dbReference type="OrthoDB" id="9809206at2"/>
<evidence type="ECO:0000256" key="6">
    <source>
        <dbReference type="ARBA" id="ARBA00023136"/>
    </source>
</evidence>
<dbReference type="Pfam" id="PF21088">
    <property type="entry name" value="MS_channel_1st"/>
    <property type="match status" value="1"/>
</dbReference>
<dbReference type="STRING" id="1130798.LBLM1_08250"/>